<proteinExistence type="predicted"/>
<dbReference type="EMBL" id="CM010716">
    <property type="protein sequence ID" value="RZC50485.1"/>
    <property type="molecule type" value="Genomic_DNA"/>
</dbReference>
<dbReference type="Pfam" id="PF13456">
    <property type="entry name" value="RVT_3"/>
    <property type="match status" value="1"/>
</dbReference>
<dbReference type="PANTHER" id="PTHR47074">
    <property type="entry name" value="BNAC02G40300D PROTEIN"/>
    <property type="match status" value="1"/>
</dbReference>
<evidence type="ECO:0000259" key="1">
    <source>
        <dbReference type="Pfam" id="PF13456"/>
    </source>
</evidence>
<dbReference type="Gene3D" id="3.30.420.10">
    <property type="entry name" value="Ribonuclease H-like superfamily/Ribonuclease H"/>
    <property type="match status" value="1"/>
</dbReference>
<dbReference type="InterPro" id="IPR036397">
    <property type="entry name" value="RNaseH_sf"/>
</dbReference>
<dbReference type="AlphaFoldDB" id="A0A4Y7ISS2"/>
<dbReference type="Proteomes" id="UP000316621">
    <property type="component" value="Chromosome 2"/>
</dbReference>
<dbReference type="InterPro" id="IPR002156">
    <property type="entry name" value="RNaseH_domain"/>
</dbReference>
<evidence type="ECO:0000313" key="3">
    <source>
        <dbReference type="Proteomes" id="UP000316621"/>
    </source>
</evidence>
<dbReference type="InterPro" id="IPR012337">
    <property type="entry name" value="RNaseH-like_sf"/>
</dbReference>
<dbReference type="GO" id="GO:0004523">
    <property type="term" value="F:RNA-DNA hybrid ribonuclease activity"/>
    <property type="evidence" value="ECO:0007669"/>
    <property type="project" value="InterPro"/>
</dbReference>
<dbReference type="GO" id="GO:0003676">
    <property type="term" value="F:nucleic acid binding"/>
    <property type="evidence" value="ECO:0007669"/>
    <property type="project" value="InterPro"/>
</dbReference>
<feature type="domain" description="RNase H type-1" evidence="1">
    <location>
        <begin position="246"/>
        <end position="368"/>
    </location>
</feature>
<dbReference type="InterPro" id="IPR044730">
    <property type="entry name" value="RNase_H-like_dom_plant"/>
</dbReference>
<evidence type="ECO:0000313" key="2">
    <source>
        <dbReference type="EMBL" id="RZC50485.1"/>
    </source>
</evidence>
<dbReference type="Gramene" id="RZC50485">
    <property type="protein sequence ID" value="RZC50485"/>
    <property type="gene ID" value="C5167_018906"/>
</dbReference>
<organism evidence="2 3">
    <name type="scientific">Papaver somniferum</name>
    <name type="common">Opium poppy</name>
    <dbReference type="NCBI Taxonomy" id="3469"/>
    <lineage>
        <taxon>Eukaryota</taxon>
        <taxon>Viridiplantae</taxon>
        <taxon>Streptophyta</taxon>
        <taxon>Embryophyta</taxon>
        <taxon>Tracheophyta</taxon>
        <taxon>Spermatophyta</taxon>
        <taxon>Magnoliopsida</taxon>
        <taxon>Ranunculales</taxon>
        <taxon>Papaveraceae</taxon>
        <taxon>Papaveroideae</taxon>
        <taxon>Papaver</taxon>
    </lineage>
</organism>
<name>A0A4Y7ISS2_PAPSO</name>
<dbReference type="STRING" id="3469.A0A4Y7ISS2"/>
<dbReference type="InterPro" id="IPR052929">
    <property type="entry name" value="RNase_H-like_EbsB-rel"/>
</dbReference>
<sequence length="398" mass="44859">METASHVTKKMGELNPKYIDIDFPPHDLHMEEDSDSEEEVWISKSPKRRDLSNMYVAGEEDFSPQELGPCTLSVWNYKNGKTEMATLKGKYKVADRNHSTNWGSWRKDHQRGFKGWKQVTGNSYCTRTAASHQKRRRKQPEADRFEDVEALIAGLPPAEVVEDGKDKTPYKMLGVTGATKEWITSWFQPTGNQREVQVNNLVSQVNNDVNEWNANSMRILAGRNNTGQSRIVTPWSLPVNGFQKLNFDAAFLKDSRYMGIGLIAFNDAGIRRGAQSIHGIANDEEQAEALAALAAIKWAKAEAVQNLHLEGDCLNVVNAINGSLGSVKWTNNNVIQDCRKLLEGFTNWICTFVHRESNEVANNLAKKARNLRTSETCNSVLPLWLKSLIRDKLNVNLD</sequence>
<gene>
    <name evidence="2" type="ORF">C5167_018906</name>
</gene>
<dbReference type="PANTHER" id="PTHR47074:SF11">
    <property type="entry name" value="REVERSE TRANSCRIPTASE-LIKE PROTEIN"/>
    <property type="match status" value="1"/>
</dbReference>
<dbReference type="SUPFAM" id="SSF53098">
    <property type="entry name" value="Ribonuclease H-like"/>
    <property type="match status" value="1"/>
</dbReference>
<reference evidence="2 3" key="1">
    <citation type="journal article" date="2018" name="Science">
        <title>The opium poppy genome and morphinan production.</title>
        <authorList>
            <person name="Guo L."/>
            <person name="Winzer T."/>
            <person name="Yang X."/>
            <person name="Li Y."/>
            <person name="Ning Z."/>
            <person name="He Z."/>
            <person name="Teodor R."/>
            <person name="Lu Y."/>
            <person name="Bowser T.A."/>
            <person name="Graham I.A."/>
            <person name="Ye K."/>
        </authorList>
    </citation>
    <scope>NUCLEOTIDE SEQUENCE [LARGE SCALE GENOMIC DNA]</scope>
    <source>
        <strain evidence="3">cv. HN1</strain>
        <tissue evidence="2">Leaves</tissue>
    </source>
</reference>
<accession>A0A4Y7ISS2</accession>
<keyword evidence="3" id="KW-1185">Reference proteome</keyword>
<dbReference type="CDD" id="cd06222">
    <property type="entry name" value="RNase_H_like"/>
    <property type="match status" value="1"/>
</dbReference>
<protein>
    <recommendedName>
        <fullName evidence="1">RNase H type-1 domain-containing protein</fullName>
    </recommendedName>
</protein>